<dbReference type="EC" id="3.1.-.-" evidence="7"/>
<dbReference type="GO" id="GO:0004222">
    <property type="term" value="F:metalloendopeptidase activity"/>
    <property type="evidence" value="ECO:0007669"/>
    <property type="project" value="InterPro"/>
</dbReference>
<dbReference type="AlphaFoldDB" id="A0A1G9M8S2"/>
<dbReference type="Gene3D" id="3.40.390.30">
    <property type="entry name" value="Metalloproteases ('zincins'), catalytic domain"/>
    <property type="match status" value="1"/>
</dbReference>
<keyword evidence="2 7" id="KW-0540">Nuclease</keyword>
<evidence type="ECO:0000256" key="5">
    <source>
        <dbReference type="ARBA" id="ARBA00022801"/>
    </source>
</evidence>
<dbReference type="RefSeq" id="WP_093199880.1">
    <property type="nucleotide sequence ID" value="NZ_FNGS01000003.1"/>
</dbReference>
<keyword evidence="7" id="KW-0698">rRNA processing</keyword>
<keyword evidence="4 7" id="KW-0255">Endonuclease</keyword>
<dbReference type="HAMAP" id="MF_00009">
    <property type="entry name" value="Endoribonucl_YbeY"/>
    <property type="match status" value="1"/>
</dbReference>
<dbReference type="Pfam" id="PF02130">
    <property type="entry name" value="YbeY"/>
    <property type="match status" value="1"/>
</dbReference>
<evidence type="ECO:0000256" key="7">
    <source>
        <dbReference type="HAMAP-Rule" id="MF_00009"/>
    </source>
</evidence>
<evidence type="ECO:0000313" key="9">
    <source>
        <dbReference type="Proteomes" id="UP000198901"/>
    </source>
</evidence>
<dbReference type="NCBIfam" id="TIGR00043">
    <property type="entry name" value="rRNA maturation RNase YbeY"/>
    <property type="match status" value="1"/>
</dbReference>
<accession>A0A1G9M8S2</accession>
<dbReference type="Proteomes" id="UP000198901">
    <property type="component" value="Unassembled WGS sequence"/>
</dbReference>
<name>A0A1G9M8S2_9BACT</name>
<keyword evidence="5 7" id="KW-0378">Hydrolase</keyword>
<dbReference type="OrthoDB" id="9811984at2"/>
<comment type="cofactor">
    <cofactor evidence="7">
        <name>Zn(2+)</name>
        <dbReference type="ChEBI" id="CHEBI:29105"/>
    </cofactor>
    <text evidence="7">Binds 1 zinc ion.</text>
</comment>
<feature type="binding site" evidence="7">
    <location>
        <position position="118"/>
    </location>
    <ligand>
        <name>Zn(2+)</name>
        <dbReference type="ChEBI" id="CHEBI:29105"/>
        <note>catalytic</note>
    </ligand>
</feature>
<evidence type="ECO:0000256" key="3">
    <source>
        <dbReference type="ARBA" id="ARBA00022723"/>
    </source>
</evidence>
<dbReference type="PANTHER" id="PTHR46986:SF1">
    <property type="entry name" value="ENDORIBONUCLEASE YBEY, CHLOROPLASTIC"/>
    <property type="match status" value="1"/>
</dbReference>
<keyword evidence="3 7" id="KW-0479">Metal-binding</keyword>
<feature type="binding site" evidence="7">
    <location>
        <position position="108"/>
    </location>
    <ligand>
        <name>Zn(2+)</name>
        <dbReference type="ChEBI" id="CHEBI:29105"/>
        <note>catalytic</note>
    </ligand>
</feature>
<dbReference type="SUPFAM" id="SSF55486">
    <property type="entry name" value="Metalloproteases ('zincins'), catalytic domain"/>
    <property type="match status" value="1"/>
</dbReference>
<dbReference type="GO" id="GO:0008270">
    <property type="term" value="F:zinc ion binding"/>
    <property type="evidence" value="ECO:0007669"/>
    <property type="project" value="UniProtKB-UniRule"/>
</dbReference>
<comment type="function">
    <text evidence="7">Single strand-specific metallo-endoribonuclease involved in late-stage 70S ribosome quality control and in maturation of the 3' terminus of the 16S rRNA.</text>
</comment>
<dbReference type="PANTHER" id="PTHR46986">
    <property type="entry name" value="ENDORIBONUCLEASE YBEY, CHLOROPLASTIC"/>
    <property type="match status" value="1"/>
</dbReference>
<sequence length="139" mass="16122">MIRFFTEDVEFAVPFPQKTRKWLKVVAEAEGTSVAELNYIFCSDEYLHQINVEYLDHDTYTDIITFDNSEDENAGLTGDIFVSVERVTDNARSLGIPFVDELARVLVHGILHLCGYKDKSDEEEKAMRERESHYLLLRK</sequence>
<comment type="subcellular location">
    <subcellularLocation>
        <location evidence="7">Cytoplasm</location>
    </subcellularLocation>
</comment>
<keyword evidence="6 7" id="KW-0862">Zinc</keyword>
<dbReference type="InterPro" id="IPR002036">
    <property type="entry name" value="YbeY"/>
</dbReference>
<keyword evidence="9" id="KW-1185">Reference proteome</keyword>
<dbReference type="GO" id="GO:0005737">
    <property type="term" value="C:cytoplasm"/>
    <property type="evidence" value="ECO:0007669"/>
    <property type="project" value="UniProtKB-SubCell"/>
</dbReference>
<dbReference type="InterPro" id="IPR023091">
    <property type="entry name" value="MetalPrtase_cat_dom_sf_prd"/>
</dbReference>
<keyword evidence="7" id="KW-0690">Ribosome biogenesis</keyword>
<comment type="similarity">
    <text evidence="1 7">Belongs to the endoribonuclease YbeY family.</text>
</comment>
<organism evidence="8 9">
    <name type="scientific">Siphonobacter aquaeclarae</name>
    <dbReference type="NCBI Taxonomy" id="563176"/>
    <lineage>
        <taxon>Bacteria</taxon>
        <taxon>Pseudomonadati</taxon>
        <taxon>Bacteroidota</taxon>
        <taxon>Cytophagia</taxon>
        <taxon>Cytophagales</taxon>
        <taxon>Cytophagaceae</taxon>
        <taxon>Siphonobacter</taxon>
    </lineage>
</organism>
<dbReference type="EMBL" id="FNGS01000003">
    <property type="protein sequence ID" value="SDL70638.1"/>
    <property type="molecule type" value="Genomic_DNA"/>
</dbReference>
<evidence type="ECO:0000256" key="2">
    <source>
        <dbReference type="ARBA" id="ARBA00022722"/>
    </source>
</evidence>
<dbReference type="GO" id="GO:0006364">
    <property type="term" value="P:rRNA processing"/>
    <property type="evidence" value="ECO:0007669"/>
    <property type="project" value="UniProtKB-UniRule"/>
</dbReference>
<proteinExistence type="inferred from homology"/>
<evidence type="ECO:0000256" key="4">
    <source>
        <dbReference type="ARBA" id="ARBA00022759"/>
    </source>
</evidence>
<evidence type="ECO:0000256" key="6">
    <source>
        <dbReference type="ARBA" id="ARBA00022833"/>
    </source>
</evidence>
<feature type="binding site" evidence="7">
    <location>
        <position position="112"/>
    </location>
    <ligand>
        <name>Zn(2+)</name>
        <dbReference type="ChEBI" id="CHEBI:29105"/>
        <note>catalytic</note>
    </ligand>
</feature>
<protein>
    <recommendedName>
        <fullName evidence="7">Endoribonuclease YbeY</fullName>
        <ecNumber evidence="7">3.1.-.-</ecNumber>
    </recommendedName>
</protein>
<gene>
    <name evidence="7" type="primary">ybeY</name>
    <name evidence="8" type="ORF">SAMN04488090_1497</name>
</gene>
<evidence type="ECO:0000256" key="1">
    <source>
        <dbReference type="ARBA" id="ARBA00010875"/>
    </source>
</evidence>
<dbReference type="STRING" id="563176.SAMN04488090_1497"/>
<reference evidence="8 9" key="1">
    <citation type="submission" date="2016-10" db="EMBL/GenBank/DDBJ databases">
        <authorList>
            <person name="de Groot N.N."/>
        </authorList>
    </citation>
    <scope>NUCLEOTIDE SEQUENCE [LARGE SCALE GENOMIC DNA]</scope>
    <source>
        <strain evidence="8 9">DSM 21668</strain>
    </source>
</reference>
<dbReference type="GO" id="GO:0004521">
    <property type="term" value="F:RNA endonuclease activity"/>
    <property type="evidence" value="ECO:0007669"/>
    <property type="project" value="UniProtKB-UniRule"/>
</dbReference>
<evidence type="ECO:0000313" key="8">
    <source>
        <dbReference type="EMBL" id="SDL70638.1"/>
    </source>
</evidence>
<keyword evidence="7" id="KW-0963">Cytoplasm</keyword>